<dbReference type="HOGENOM" id="CLU_084603_2_2_0"/>
<accession>E8MXZ0</accession>
<evidence type="ECO:0008006" key="5">
    <source>
        <dbReference type="Google" id="ProtNLM"/>
    </source>
</evidence>
<sequence length="207" mass="23914">MKTLLIMRHGKSSWKDPDLPDRERPLAKRGIKDSRRMGLFIQEKELIPQRILCSSAKRAVQTAQLFCETCGCPDTVEVLDELYMAEAEMYIRALQTLPDELERVMIIGHNPGLEFLLQMLSGELVSLPTTVVAHLTLPVQRWSELNEHTEGTLIEVWKPKELPEEIIEQEKELRKEAKAAEKEVKGKKEKKEKKEEKKGKKKDKKNE</sequence>
<evidence type="ECO:0000256" key="1">
    <source>
        <dbReference type="PIRSR" id="PIRSR613078-2"/>
    </source>
</evidence>
<dbReference type="KEGG" id="atm:ANT_21950"/>
<gene>
    <name evidence="3" type="ordered locus">ANT_21950</name>
</gene>
<feature type="compositionally biased region" description="Basic and acidic residues" evidence="2">
    <location>
        <begin position="13"/>
        <end position="27"/>
    </location>
</feature>
<proteinExistence type="predicted"/>
<dbReference type="Pfam" id="PF00300">
    <property type="entry name" value="His_Phos_1"/>
    <property type="match status" value="1"/>
</dbReference>
<dbReference type="EMBL" id="AP012029">
    <property type="protein sequence ID" value="BAJ64221.1"/>
    <property type="molecule type" value="Genomic_DNA"/>
</dbReference>
<dbReference type="PANTHER" id="PTHR47623:SF1">
    <property type="entry name" value="OS09G0287300 PROTEIN"/>
    <property type="match status" value="1"/>
</dbReference>
<reference evidence="3 4" key="1">
    <citation type="submission" date="2010-12" db="EMBL/GenBank/DDBJ databases">
        <title>Whole genome sequence of Anaerolinea thermophila UNI-1.</title>
        <authorList>
            <person name="Narita-Yamada S."/>
            <person name="Kishi E."/>
            <person name="Watanabe Y."/>
            <person name="Takasaki K."/>
            <person name="Ankai A."/>
            <person name="Oguchi A."/>
            <person name="Fukui S."/>
            <person name="Takahashi M."/>
            <person name="Yashiro I."/>
            <person name="Hosoyama A."/>
            <person name="Sekiguchi Y."/>
            <person name="Hanada S."/>
            <person name="Fujita N."/>
        </authorList>
    </citation>
    <scope>NUCLEOTIDE SEQUENCE [LARGE SCALE GENOMIC DNA]</scope>
    <source>
        <strain evidence="4">DSM 14523 / JCM 11388 / NBRC 100420 / UNI-1</strain>
    </source>
</reference>
<dbReference type="Proteomes" id="UP000008922">
    <property type="component" value="Chromosome"/>
</dbReference>
<dbReference type="PIRSF" id="PIRSF000709">
    <property type="entry name" value="6PFK_2-Ptase"/>
    <property type="match status" value="1"/>
</dbReference>
<keyword evidence="4" id="KW-1185">Reference proteome</keyword>
<dbReference type="InterPro" id="IPR013078">
    <property type="entry name" value="His_Pase_superF_clade-1"/>
</dbReference>
<evidence type="ECO:0000256" key="2">
    <source>
        <dbReference type="SAM" id="MobiDB-lite"/>
    </source>
</evidence>
<dbReference type="PANTHER" id="PTHR47623">
    <property type="entry name" value="OS09G0287300 PROTEIN"/>
    <property type="match status" value="1"/>
</dbReference>
<dbReference type="OrthoDB" id="9810154at2"/>
<name>E8MXZ0_ANATU</name>
<dbReference type="CDD" id="cd07067">
    <property type="entry name" value="HP_PGM_like"/>
    <property type="match status" value="1"/>
</dbReference>
<dbReference type="Gene3D" id="3.40.50.1240">
    <property type="entry name" value="Phosphoglycerate mutase-like"/>
    <property type="match status" value="1"/>
</dbReference>
<dbReference type="eggNOG" id="COG2062">
    <property type="taxonomic scope" value="Bacteria"/>
</dbReference>
<feature type="compositionally biased region" description="Basic and acidic residues" evidence="2">
    <location>
        <begin position="192"/>
        <end position="207"/>
    </location>
</feature>
<organism evidence="3 4">
    <name type="scientific">Anaerolinea thermophila (strain DSM 14523 / JCM 11388 / NBRC 100420 / UNI-1)</name>
    <dbReference type="NCBI Taxonomy" id="926569"/>
    <lineage>
        <taxon>Bacteria</taxon>
        <taxon>Bacillati</taxon>
        <taxon>Chloroflexota</taxon>
        <taxon>Anaerolineae</taxon>
        <taxon>Anaerolineales</taxon>
        <taxon>Anaerolineaceae</taxon>
        <taxon>Anaerolinea</taxon>
    </lineage>
</organism>
<evidence type="ECO:0000313" key="3">
    <source>
        <dbReference type="EMBL" id="BAJ64221.1"/>
    </source>
</evidence>
<dbReference type="STRING" id="926569.ANT_21950"/>
<dbReference type="AlphaFoldDB" id="E8MXZ0"/>
<dbReference type="InterPro" id="IPR029033">
    <property type="entry name" value="His_PPase_superfam"/>
</dbReference>
<feature type="region of interest" description="Disordered" evidence="2">
    <location>
        <begin position="1"/>
        <end position="27"/>
    </location>
</feature>
<dbReference type="RefSeq" id="WP_013560590.1">
    <property type="nucleotide sequence ID" value="NC_014960.1"/>
</dbReference>
<feature type="binding site" evidence="1">
    <location>
        <position position="58"/>
    </location>
    <ligand>
        <name>substrate</name>
    </ligand>
</feature>
<dbReference type="SMART" id="SM00855">
    <property type="entry name" value="PGAM"/>
    <property type="match status" value="1"/>
</dbReference>
<protein>
    <recommendedName>
        <fullName evidence="5">Phosphohistidine phosphatase</fullName>
    </recommendedName>
</protein>
<evidence type="ECO:0000313" key="4">
    <source>
        <dbReference type="Proteomes" id="UP000008922"/>
    </source>
</evidence>
<dbReference type="InParanoid" id="E8MXZ0"/>
<feature type="region of interest" description="Disordered" evidence="2">
    <location>
        <begin position="173"/>
        <end position="207"/>
    </location>
</feature>
<dbReference type="SUPFAM" id="SSF53254">
    <property type="entry name" value="Phosphoglycerate mutase-like"/>
    <property type="match status" value="1"/>
</dbReference>
<feature type="compositionally biased region" description="Basic and acidic residues" evidence="2">
    <location>
        <begin position="173"/>
        <end position="186"/>
    </location>
</feature>